<evidence type="ECO:0000313" key="11">
    <source>
        <dbReference type="Proteomes" id="UP000236161"/>
    </source>
</evidence>
<evidence type="ECO:0000313" key="10">
    <source>
        <dbReference type="EMBL" id="PKA46195.1"/>
    </source>
</evidence>
<keyword evidence="4" id="KW-0735">Signal-anchor</keyword>
<dbReference type="PANTHER" id="PTHR32285">
    <property type="entry name" value="PROTEIN TRICHOME BIREFRINGENCE-LIKE 9-RELATED"/>
    <property type="match status" value="1"/>
</dbReference>
<reference evidence="10 11" key="1">
    <citation type="journal article" date="2017" name="Nature">
        <title>The Apostasia genome and the evolution of orchids.</title>
        <authorList>
            <person name="Zhang G.Q."/>
            <person name="Liu K.W."/>
            <person name="Li Z."/>
            <person name="Lohaus R."/>
            <person name="Hsiao Y.Y."/>
            <person name="Niu S.C."/>
            <person name="Wang J.Y."/>
            <person name="Lin Y.C."/>
            <person name="Xu Q."/>
            <person name="Chen L.J."/>
            <person name="Yoshida K."/>
            <person name="Fujiwara S."/>
            <person name="Wang Z.W."/>
            <person name="Zhang Y.Q."/>
            <person name="Mitsuda N."/>
            <person name="Wang M."/>
            <person name="Liu G.H."/>
            <person name="Pecoraro L."/>
            <person name="Huang H.X."/>
            <person name="Xiao X.J."/>
            <person name="Lin M."/>
            <person name="Wu X.Y."/>
            <person name="Wu W.L."/>
            <person name="Chen Y.Y."/>
            <person name="Chang S.B."/>
            <person name="Sakamoto S."/>
            <person name="Ohme-Takagi M."/>
            <person name="Yagi M."/>
            <person name="Zeng S.J."/>
            <person name="Shen C.Y."/>
            <person name="Yeh C.M."/>
            <person name="Luo Y.B."/>
            <person name="Tsai W.C."/>
            <person name="Van de Peer Y."/>
            <person name="Liu Z.J."/>
        </authorList>
    </citation>
    <scope>NUCLEOTIDE SEQUENCE [LARGE SCALE GENOMIC DNA]</scope>
    <source>
        <strain evidence="11">cv. Shenzhen</strain>
        <tissue evidence="10">Stem</tissue>
    </source>
</reference>
<evidence type="ECO:0000256" key="5">
    <source>
        <dbReference type="ARBA" id="ARBA00022989"/>
    </source>
</evidence>
<keyword evidence="11" id="KW-1185">Reference proteome</keyword>
<evidence type="ECO:0000259" key="8">
    <source>
        <dbReference type="Pfam" id="PF13839"/>
    </source>
</evidence>
<evidence type="ECO:0000259" key="9">
    <source>
        <dbReference type="Pfam" id="PF14416"/>
    </source>
</evidence>
<dbReference type="PANTHER" id="PTHR32285:SF23">
    <property type="entry name" value="PROTEIN TRICHOME BIREFRINGENCE-LIKE 12"/>
    <property type="match status" value="1"/>
</dbReference>
<organism evidence="10 11">
    <name type="scientific">Apostasia shenzhenica</name>
    <dbReference type="NCBI Taxonomy" id="1088818"/>
    <lineage>
        <taxon>Eukaryota</taxon>
        <taxon>Viridiplantae</taxon>
        <taxon>Streptophyta</taxon>
        <taxon>Embryophyta</taxon>
        <taxon>Tracheophyta</taxon>
        <taxon>Spermatophyta</taxon>
        <taxon>Magnoliopsida</taxon>
        <taxon>Liliopsida</taxon>
        <taxon>Asparagales</taxon>
        <taxon>Orchidaceae</taxon>
        <taxon>Apostasioideae</taxon>
        <taxon>Apostasia</taxon>
    </lineage>
</organism>
<feature type="domain" description="Trichome birefringence-like C-terminal" evidence="8">
    <location>
        <begin position="124"/>
        <end position="200"/>
    </location>
</feature>
<gene>
    <name evidence="10" type="ORF">AXF42_Ash015488</name>
</gene>
<keyword evidence="5" id="KW-1133">Transmembrane helix</keyword>
<dbReference type="OrthoDB" id="1713585at2759"/>
<evidence type="ECO:0000256" key="1">
    <source>
        <dbReference type="ARBA" id="ARBA00004323"/>
    </source>
</evidence>
<name>A0A2H9ZSD0_9ASPA</name>
<keyword evidence="7" id="KW-0472">Membrane</keyword>
<dbReference type="InterPro" id="IPR025846">
    <property type="entry name" value="TBL_N"/>
</dbReference>
<dbReference type="InterPro" id="IPR029962">
    <property type="entry name" value="TBL"/>
</dbReference>
<evidence type="ECO:0000256" key="6">
    <source>
        <dbReference type="ARBA" id="ARBA00023034"/>
    </source>
</evidence>
<dbReference type="AlphaFoldDB" id="A0A2H9ZSD0"/>
<evidence type="ECO:0000256" key="2">
    <source>
        <dbReference type="ARBA" id="ARBA00007727"/>
    </source>
</evidence>
<dbReference type="Proteomes" id="UP000236161">
    <property type="component" value="Unassembled WGS sequence"/>
</dbReference>
<accession>A0A2H9ZSD0</accession>
<dbReference type="Pfam" id="PF14416">
    <property type="entry name" value="PMR5N"/>
    <property type="match status" value="1"/>
</dbReference>
<dbReference type="EMBL" id="KZ454427">
    <property type="protein sequence ID" value="PKA46195.1"/>
    <property type="molecule type" value="Genomic_DNA"/>
</dbReference>
<evidence type="ECO:0000256" key="4">
    <source>
        <dbReference type="ARBA" id="ARBA00022968"/>
    </source>
</evidence>
<keyword evidence="6" id="KW-0333">Golgi apparatus</keyword>
<dbReference type="InterPro" id="IPR026057">
    <property type="entry name" value="TBL_C"/>
</dbReference>
<proteinExistence type="inferred from homology"/>
<dbReference type="STRING" id="1088818.A0A2H9ZSD0"/>
<dbReference type="Pfam" id="PF13839">
    <property type="entry name" value="PC-Esterase"/>
    <property type="match status" value="1"/>
</dbReference>
<comment type="similarity">
    <text evidence="2">Belongs to the PC-esterase family. TBL subfamily.</text>
</comment>
<feature type="domain" description="Trichome birefringence-like N-terminal" evidence="9">
    <location>
        <begin position="65"/>
        <end position="119"/>
    </location>
</feature>
<dbReference type="GO" id="GO:1990538">
    <property type="term" value="F:xylan O-acetyltransferase activity"/>
    <property type="evidence" value="ECO:0007669"/>
    <property type="project" value="UniProtKB-ARBA"/>
</dbReference>
<evidence type="ECO:0000256" key="3">
    <source>
        <dbReference type="ARBA" id="ARBA00022692"/>
    </source>
</evidence>
<sequence>MAREPLHPPWKLRRRLSFILGLVALASTLLYSLSALLSSPSSAAIHPPPRRSNPPFCSGNGGLLDLSRGRWARDPADRIHRPPIYDASCPFHRNAWNCIRNARDNMEAISSWVWIPEGCGGSPLSRIDPAAFLADMRGRRIGFVGDSLNENFLVAFLCVLRSADPGARKWKRKGAWRGGYFPKFDVTVAYHRAVLLANYTLWSNWIFQNKTI</sequence>
<dbReference type="GO" id="GO:0000139">
    <property type="term" value="C:Golgi membrane"/>
    <property type="evidence" value="ECO:0007669"/>
    <property type="project" value="UniProtKB-SubCell"/>
</dbReference>
<comment type="subcellular location">
    <subcellularLocation>
        <location evidence="1">Golgi apparatus membrane</location>
        <topology evidence="1">Single-pass type II membrane protein</topology>
    </subcellularLocation>
</comment>
<evidence type="ECO:0000256" key="7">
    <source>
        <dbReference type="ARBA" id="ARBA00023136"/>
    </source>
</evidence>
<protein>
    <submittedName>
        <fullName evidence="10">Uncharacterized protein</fullName>
    </submittedName>
</protein>
<keyword evidence="3" id="KW-0812">Transmembrane</keyword>